<accession>A0A2G9YRC4</accession>
<dbReference type="Pfam" id="PF00293">
    <property type="entry name" value="NUDIX"/>
    <property type="match status" value="1"/>
</dbReference>
<dbReference type="SUPFAM" id="SSF55811">
    <property type="entry name" value="Nudix"/>
    <property type="match status" value="1"/>
</dbReference>
<gene>
    <name evidence="2" type="ORF">COX39_01025</name>
</gene>
<dbReference type="Proteomes" id="UP000231567">
    <property type="component" value="Unassembled WGS sequence"/>
</dbReference>
<dbReference type="Gene3D" id="3.90.79.10">
    <property type="entry name" value="Nucleoside Triphosphate Pyrophosphohydrolase"/>
    <property type="match status" value="1"/>
</dbReference>
<feature type="domain" description="Nudix hydrolase" evidence="1">
    <location>
        <begin position="71"/>
        <end position="223"/>
    </location>
</feature>
<reference evidence="2 3" key="1">
    <citation type="submission" date="2017-09" db="EMBL/GenBank/DDBJ databases">
        <title>Depth-based differentiation of microbial function through sediment-hosted aquifers and enrichment of novel symbionts in the deep terrestrial subsurface.</title>
        <authorList>
            <person name="Probst A.J."/>
            <person name="Ladd B."/>
            <person name="Jarett J.K."/>
            <person name="Geller-Mcgrath D.E."/>
            <person name="Sieber C.M."/>
            <person name="Emerson J.B."/>
            <person name="Anantharaman K."/>
            <person name="Thomas B.C."/>
            <person name="Malmstrom R."/>
            <person name="Stieglmeier M."/>
            <person name="Klingl A."/>
            <person name="Woyke T."/>
            <person name="Ryan C.M."/>
            <person name="Banfield J.F."/>
        </authorList>
    </citation>
    <scope>NUCLEOTIDE SEQUENCE [LARGE SCALE GENOMIC DNA]</scope>
    <source>
        <strain evidence="2">CG23_combo_of_CG06-09_8_20_14_all_40_13</strain>
    </source>
</reference>
<sequence length="251" mass="28395">MPPKTVSNSEAEKLRPGFFAGRGSNVNQLTVDGKPVPPEVDWEVKSPFQTIKPLVVCDKNGMPQFDRPGVWEAPNVNLVVWGRRKEDGMPMIGVINQPRPYADDPRDPNSQESVVFGQTPMGFLEKLLGETLEETARREAGEEAGANSAILKVYQPLNPWHNPSPSFVCSWSDLYFVEVDLEKIEELKQDKSEPIYKLEYIPLPELLRRIASGEKDGALYRGCTSNSVWLIWLAWHPSFLKNYLEDYHPIG</sequence>
<protein>
    <recommendedName>
        <fullName evidence="1">Nudix hydrolase domain-containing protein</fullName>
    </recommendedName>
</protein>
<dbReference type="EMBL" id="PCRM01000017">
    <property type="protein sequence ID" value="PIP21774.1"/>
    <property type="molecule type" value="Genomic_DNA"/>
</dbReference>
<dbReference type="PROSITE" id="PS51462">
    <property type="entry name" value="NUDIX"/>
    <property type="match status" value="1"/>
</dbReference>
<dbReference type="AlphaFoldDB" id="A0A2G9YRC4"/>
<evidence type="ECO:0000313" key="2">
    <source>
        <dbReference type="EMBL" id="PIP21774.1"/>
    </source>
</evidence>
<comment type="caution">
    <text evidence="2">The sequence shown here is derived from an EMBL/GenBank/DDBJ whole genome shotgun (WGS) entry which is preliminary data.</text>
</comment>
<proteinExistence type="predicted"/>
<name>A0A2G9YRC4_9BACT</name>
<evidence type="ECO:0000259" key="1">
    <source>
        <dbReference type="PROSITE" id="PS51462"/>
    </source>
</evidence>
<dbReference type="InterPro" id="IPR015797">
    <property type="entry name" value="NUDIX_hydrolase-like_dom_sf"/>
</dbReference>
<evidence type="ECO:0000313" key="3">
    <source>
        <dbReference type="Proteomes" id="UP000231567"/>
    </source>
</evidence>
<organism evidence="2 3">
    <name type="scientific">Candidatus Nealsonbacteria bacterium CG23_combo_of_CG06-09_8_20_14_all_40_13</name>
    <dbReference type="NCBI Taxonomy" id="1974724"/>
    <lineage>
        <taxon>Bacteria</taxon>
        <taxon>Candidatus Nealsoniibacteriota</taxon>
    </lineage>
</organism>
<dbReference type="InterPro" id="IPR000086">
    <property type="entry name" value="NUDIX_hydrolase_dom"/>
</dbReference>